<name>A0A9N8F1Y8_9STRA</name>
<feature type="domain" description="Fe/B12 periplasmic-binding" evidence="1">
    <location>
        <begin position="112"/>
        <end position="184"/>
    </location>
</feature>
<evidence type="ECO:0000313" key="3">
    <source>
        <dbReference type="Proteomes" id="UP001153069"/>
    </source>
</evidence>
<accession>A0A9N8F1Y8</accession>
<dbReference type="InterPro" id="IPR002491">
    <property type="entry name" value="ABC_transptr_periplasmic_BD"/>
</dbReference>
<protein>
    <recommendedName>
        <fullName evidence="1">Fe/B12 periplasmic-binding domain-containing protein</fullName>
    </recommendedName>
</protein>
<keyword evidence="3" id="KW-1185">Reference proteome</keyword>
<organism evidence="2 3">
    <name type="scientific">Seminavis robusta</name>
    <dbReference type="NCBI Taxonomy" id="568900"/>
    <lineage>
        <taxon>Eukaryota</taxon>
        <taxon>Sar</taxon>
        <taxon>Stramenopiles</taxon>
        <taxon>Ochrophyta</taxon>
        <taxon>Bacillariophyta</taxon>
        <taxon>Bacillariophyceae</taxon>
        <taxon>Bacillariophycidae</taxon>
        <taxon>Naviculales</taxon>
        <taxon>Naviculaceae</taxon>
        <taxon>Seminavis</taxon>
    </lineage>
</organism>
<dbReference type="AlphaFoldDB" id="A0A9N8F1Y8"/>
<gene>
    <name evidence="2" type="ORF">SEMRO_2701_G335080.1</name>
</gene>
<proteinExistence type="predicted"/>
<reference evidence="2" key="1">
    <citation type="submission" date="2020-06" db="EMBL/GenBank/DDBJ databases">
        <authorList>
            <consortium name="Plant Systems Biology data submission"/>
        </authorList>
    </citation>
    <scope>NUCLEOTIDE SEQUENCE</scope>
    <source>
        <strain evidence="2">D6</strain>
    </source>
</reference>
<dbReference type="Proteomes" id="UP001153069">
    <property type="component" value="Unassembled WGS sequence"/>
</dbReference>
<sequence>MSDVIDILRYERLDTNQVYAMATSIRRLKDHILGEVDSKPVTTANPPMRKFTVSSKALARHASVVDVTVLFFSDKFPAGMALEQRSDSWKDMDEKEKKSHRNRYSSIKRAVRIVVMHMDSFPLVSDRDFKSTLCRVASKALERLRTNYKISEDKTITVHTIASNSQQTPTLEKTMNLPPDLLEV</sequence>
<evidence type="ECO:0000259" key="1">
    <source>
        <dbReference type="PROSITE" id="PS50983"/>
    </source>
</evidence>
<evidence type="ECO:0000313" key="2">
    <source>
        <dbReference type="EMBL" id="CAB9529999.1"/>
    </source>
</evidence>
<comment type="caution">
    <text evidence="2">The sequence shown here is derived from an EMBL/GenBank/DDBJ whole genome shotgun (WGS) entry which is preliminary data.</text>
</comment>
<dbReference type="PROSITE" id="PS50983">
    <property type="entry name" value="FE_B12_PBP"/>
    <property type="match status" value="1"/>
</dbReference>
<dbReference type="EMBL" id="CAICTM010002699">
    <property type="protein sequence ID" value="CAB9529999.1"/>
    <property type="molecule type" value="Genomic_DNA"/>
</dbReference>